<dbReference type="RefSeq" id="XP_031558755.1">
    <property type="nucleotide sequence ID" value="XM_031702895.1"/>
</dbReference>
<keyword evidence="12" id="KW-1185">Reference proteome</keyword>
<evidence type="ECO:0000256" key="5">
    <source>
        <dbReference type="ARBA" id="ARBA00023040"/>
    </source>
</evidence>
<dbReference type="GeneID" id="116295144"/>
<dbReference type="InterPro" id="IPR017452">
    <property type="entry name" value="GPCR_Rhodpsn_7TM"/>
</dbReference>
<feature type="transmembrane region" description="Helical" evidence="10">
    <location>
        <begin position="101"/>
        <end position="131"/>
    </location>
</feature>
<dbReference type="SUPFAM" id="SSF81321">
    <property type="entry name" value="Family A G protein-coupled receptor-like"/>
    <property type="match status" value="1"/>
</dbReference>
<dbReference type="PROSITE" id="PS50262">
    <property type="entry name" value="G_PROTEIN_RECEP_F1_2"/>
    <property type="match status" value="1"/>
</dbReference>
<dbReference type="OrthoDB" id="5965524at2759"/>
<dbReference type="Proteomes" id="UP000515163">
    <property type="component" value="Unplaced"/>
</dbReference>
<feature type="transmembrane region" description="Helical" evidence="10">
    <location>
        <begin position="194"/>
        <end position="217"/>
    </location>
</feature>
<dbReference type="InParanoid" id="A0A6P8I1J0"/>
<keyword evidence="7 9" id="KW-0675">Receptor</keyword>
<dbReference type="PROSITE" id="PS00237">
    <property type="entry name" value="G_PROTEIN_RECEP_F1_1"/>
    <property type="match status" value="1"/>
</dbReference>
<comment type="similarity">
    <text evidence="2 9">Belongs to the G-protein coupled receptor 1 family.</text>
</comment>
<organism evidence="12 13">
    <name type="scientific">Actinia tenebrosa</name>
    <name type="common">Australian red waratah sea anemone</name>
    <dbReference type="NCBI Taxonomy" id="6105"/>
    <lineage>
        <taxon>Eukaryota</taxon>
        <taxon>Metazoa</taxon>
        <taxon>Cnidaria</taxon>
        <taxon>Anthozoa</taxon>
        <taxon>Hexacorallia</taxon>
        <taxon>Actiniaria</taxon>
        <taxon>Actiniidae</taxon>
        <taxon>Actinia</taxon>
    </lineage>
</organism>
<dbReference type="Gene3D" id="1.20.1070.10">
    <property type="entry name" value="Rhodopsin 7-helix transmembrane proteins"/>
    <property type="match status" value="1"/>
</dbReference>
<keyword evidence="5 9" id="KW-0297">G-protein coupled receptor</keyword>
<keyword evidence="8 9" id="KW-0807">Transducer</keyword>
<comment type="subcellular location">
    <subcellularLocation>
        <location evidence="1">Membrane</location>
        <topology evidence="1">Multi-pass membrane protein</topology>
    </subcellularLocation>
</comment>
<reference evidence="13" key="1">
    <citation type="submission" date="2025-08" db="UniProtKB">
        <authorList>
            <consortium name="RefSeq"/>
        </authorList>
    </citation>
    <scope>IDENTIFICATION</scope>
    <source>
        <tissue evidence="13">Tentacle</tissue>
    </source>
</reference>
<dbReference type="InterPro" id="IPR000276">
    <property type="entry name" value="GPCR_Rhodpsn"/>
</dbReference>
<feature type="transmembrane region" description="Helical" evidence="10">
    <location>
        <begin position="250"/>
        <end position="271"/>
    </location>
</feature>
<feature type="transmembrane region" description="Helical" evidence="10">
    <location>
        <begin position="30"/>
        <end position="56"/>
    </location>
</feature>
<keyword evidence="3 9" id="KW-0812">Transmembrane</keyword>
<feature type="transmembrane region" description="Helical" evidence="10">
    <location>
        <begin position="68"/>
        <end position="89"/>
    </location>
</feature>
<feature type="transmembrane region" description="Helical" evidence="10">
    <location>
        <begin position="283"/>
        <end position="304"/>
    </location>
</feature>
<evidence type="ECO:0000313" key="12">
    <source>
        <dbReference type="Proteomes" id="UP000515163"/>
    </source>
</evidence>
<dbReference type="AlphaFoldDB" id="A0A6P8I1J0"/>
<feature type="domain" description="G-protein coupled receptors family 1 profile" evidence="11">
    <location>
        <begin position="48"/>
        <end position="302"/>
    </location>
</feature>
<evidence type="ECO:0000259" key="11">
    <source>
        <dbReference type="PROSITE" id="PS50262"/>
    </source>
</evidence>
<gene>
    <name evidence="13" type="primary">LOC116295144</name>
</gene>
<dbReference type="PANTHER" id="PTHR45695:SF9">
    <property type="entry name" value="LEUCOKININ RECEPTOR"/>
    <property type="match status" value="1"/>
</dbReference>
<dbReference type="PRINTS" id="PR00237">
    <property type="entry name" value="GPCRRHODOPSN"/>
</dbReference>
<dbReference type="GO" id="GO:0005886">
    <property type="term" value="C:plasma membrane"/>
    <property type="evidence" value="ECO:0007669"/>
    <property type="project" value="TreeGrafter"/>
</dbReference>
<accession>A0A6P8I1J0</accession>
<sequence>MDGSWKKINVSLNKNTENGTSTDMLVITGYHVFIGIVFVLISLIGIIGNSLVLVVVKKKTAMRTTTNFLLANLATADLVSLLGLLPKVFHSFVNHRDPDRVVQYICMFLTAGNLSVIALGVSIITLAILAFERYMALLKPMREKWRLNKENVKYAIIGSWMLSIGITFPYFLRTTYSQTHKGCVHIWASHTEQLIYLTTIFIFVFIMPYLMIIFGYFSIIKGIYFSNQICPMDTGNTEADARSKKRVVEVLLIVTLSFSTCVGTFALVNMLKELGIVDGNSVVFHLASALLFANSSINPIIYAFRSSNYKTAFREIIKGSISVQA</sequence>
<keyword evidence="6 10" id="KW-0472">Membrane</keyword>
<proteinExistence type="inferred from homology"/>
<dbReference type="GO" id="GO:0004983">
    <property type="term" value="F:neuropeptide Y receptor activity"/>
    <property type="evidence" value="ECO:0007669"/>
    <property type="project" value="InterPro"/>
</dbReference>
<evidence type="ECO:0000313" key="13">
    <source>
        <dbReference type="RefSeq" id="XP_031558755.1"/>
    </source>
</evidence>
<evidence type="ECO:0000256" key="3">
    <source>
        <dbReference type="ARBA" id="ARBA00022692"/>
    </source>
</evidence>
<dbReference type="PRINTS" id="PR01012">
    <property type="entry name" value="NRPEPTIDEYR"/>
</dbReference>
<feature type="transmembrane region" description="Helical" evidence="10">
    <location>
        <begin position="152"/>
        <end position="172"/>
    </location>
</feature>
<evidence type="ECO:0000256" key="6">
    <source>
        <dbReference type="ARBA" id="ARBA00023136"/>
    </source>
</evidence>
<dbReference type="InterPro" id="IPR000611">
    <property type="entry name" value="NPY_rcpt"/>
</dbReference>
<dbReference type="CDD" id="cd00637">
    <property type="entry name" value="7tm_classA_rhodopsin-like"/>
    <property type="match status" value="1"/>
</dbReference>
<evidence type="ECO:0000256" key="9">
    <source>
        <dbReference type="RuleBase" id="RU000688"/>
    </source>
</evidence>
<dbReference type="KEGG" id="aten:116295144"/>
<evidence type="ECO:0000256" key="2">
    <source>
        <dbReference type="ARBA" id="ARBA00010663"/>
    </source>
</evidence>
<protein>
    <submittedName>
        <fullName evidence="13">Allatostatin-A receptor-like</fullName>
    </submittedName>
</protein>
<dbReference type="SMART" id="SM01381">
    <property type="entry name" value="7TM_GPCR_Srsx"/>
    <property type="match status" value="1"/>
</dbReference>
<evidence type="ECO:0000256" key="1">
    <source>
        <dbReference type="ARBA" id="ARBA00004141"/>
    </source>
</evidence>
<dbReference type="Pfam" id="PF00001">
    <property type="entry name" value="7tm_1"/>
    <property type="match status" value="1"/>
</dbReference>
<dbReference type="PANTHER" id="PTHR45695">
    <property type="entry name" value="LEUCOKININ RECEPTOR-RELATED"/>
    <property type="match status" value="1"/>
</dbReference>
<evidence type="ECO:0000256" key="7">
    <source>
        <dbReference type="ARBA" id="ARBA00023170"/>
    </source>
</evidence>
<evidence type="ECO:0000256" key="8">
    <source>
        <dbReference type="ARBA" id="ARBA00023224"/>
    </source>
</evidence>
<evidence type="ECO:0000256" key="4">
    <source>
        <dbReference type="ARBA" id="ARBA00022989"/>
    </source>
</evidence>
<evidence type="ECO:0000256" key="10">
    <source>
        <dbReference type="SAM" id="Phobius"/>
    </source>
</evidence>
<keyword evidence="4 10" id="KW-1133">Transmembrane helix</keyword>
<name>A0A6P8I1J0_ACTTE</name>